<sequence>IPESLLSHLKNGGKMVVPAGDRFVQDLLLVEKALNGRIYKSSLCGCRFVPLIGKEGWKD</sequence>
<dbReference type="AlphaFoldDB" id="A0A0F9CV80"/>
<dbReference type="Pfam" id="PF01135">
    <property type="entry name" value="PCMT"/>
    <property type="match status" value="1"/>
</dbReference>
<accession>A0A0F9CV80</accession>
<dbReference type="Gene3D" id="3.40.50.150">
    <property type="entry name" value="Vaccinia Virus protein VP39"/>
    <property type="match status" value="1"/>
</dbReference>
<evidence type="ECO:0008006" key="2">
    <source>
        <dbReference type="Google" id="ProtNLM"/>
    </source>
</evidence>
<dbReference type="EMBL" id="LAZR01042428">
    <property type="protein sequence ID" value="KKL09561.1"/>
    <property type="molecule type" value="Genomic_DNA"/>
</dbReference>
<evidence type="ECO:0000313" key="1">
    <source>
        <dbReference type="EMBL" id="KKL09561.1"/>
    </source>
</evidence>
<gene>
    <name evidence="1" type="ORF">LCGC14_2564620</name>
</gene>
<proteinExistence type="predicted"/>
<organism evidence="1">
    <name type="scientific">marine sediment metagenome</name>
    <dbReference type="NCBI Taxonomy" id="412755"/>
    <lineage>
        <taxon>unclassified sequences</taxon>
        <taxon>metagenomes</taxon>
        <taxon>ecological metagenomes</taxon>
    </lineage>
</organism>
<feature type="non-terminal residue" evidence="1">
    <location>
        <position position="1"/>
    </location>
</feature>
<comment type="caution">
    <text evidence="1">The sequence shown here is derived from an EMBL/GenBank/DDBJ whole genome shotgun (WGS) entry which is preliminary data.</text>
</comment>
<name>A0A0F9CV80_9ZZZZ</name>
<reference evidence="1" key="1">
    <citation type="journal article" date="2015" name="Nature">
        <title>Complex archaea that bridge the gap between prokaryotes and eukaryotes.</title>
        <authorList>
            <person name="Spang A."/>
            <person name="Saw J.H."/>
            <person name="Jorgensen S.L."/>
            <person name="Zaremba-Niedzwiedzka K."/>
            <person name="Martijn J."/>
            <person name="Lind A.E."/>
            <person name="van Eijk R."/>
            <person name="Schleper C."/>
            <person name="Guy L."/>
            <person name="Ettema T.J."/>
        </authorList>
    </citation>
    <scope>NUCLEOTIDE SEQUENCE</scope>
</reference>
<protein>
    <recommendedName>
        <fullName evidence="2">Protein-L-isoaspartate O-methyltransferase</fullName>
    </recommendedName>
</protein>
<dbReference type="InterPro" id="IPR029063">
    <property type="entry name" value="SAM-dependent_MTases_sf"/>
</dbReference>